<dbReference type="KEGG" id="mmec:FIU01_09020"/>
<organism evidence="2 3">
    <name type="scientific">Methylophilus medardicus</name>
    <dbReference type="NCBI Taxonomy" id="2588534"/>
    <lineage>
        <taxon>Bacteria</taxon>
        <taxon>Pseudomonadati</taxon>
        <taxon>Pseudomonadota</taxon>
        <taxon>Betaproteobacteria</taxon>
        <taxon>Nitrosomonadales</taxon>
        <taxon>Methylophilaceae</taxon>
        <taxon>Methylophilus</taxon>
    </lineage>
</organism>
<protein>
    <submittedName>
        <fullName evidence="2">Uncharacterized protein</fullName>
    </submittedName>
</protein>
<dbReference type="OrthoDB" id="9154794at2"/>
<keyword evidence="3" id="KW-1185">Reference proteome</keyword>
<proteinExistence type="predicted"/>
<reference evidence="3" key="1">
    <citation type="journal article" date="2019" name="ISME J.">
        <title>Evolution in action: habitat transition from sediment to the pelagial leads to genome streamlining in Methylophilaceae.</title>
        <authorList>
            <person name="Salcher M."/>
            <person name="Schaefle D."/>
            <person name="Kaspar M."/>
            <person name="Neuenschwander S.M."/>
            <person name="Ghai R."/>
        </authorList>
    </citation>
    <scope>NUCLEOTIDE SEQUENCE [LARGE SCALE GENOMIC DNA]</scope>
    <source>
        <strain evidence="3">MMS-M-51</strain>
    </source>
</reference>
<gene>
    <name evidence="2" type="ORF">FIU01_09020</name>
</gene>
<sequence length="124" mass="13256">MTTLCGYALGLLVMLLGQPALAAEGEARVQLVESDDSLCLAHGGQLISVRLTDLVLATADAPTEVWVDRWFMQVQTADHTRHLLTAQQPEVALGCSQSIAGPQHWTLSTIKRLPAAGLPSQESP</sequence>
<feature type="signal peptide" evidence="1">
    <location>
        <begin position="1"/>
        <end position="22"/>
    </location>
</feature>
<dbReference type="EMBL" id="CP040946">
    <property type="protein sequence ID" value="QDC44658.1"/>
    <property type="molecule type" value="Genomic_DNA"/>
</dbReference>
<keyword evidence="1" id="KW-0732">Signal</keyword>
<accession>A0A5B8CTM7</accession>
<name>A0A5B8CTM7_9PROT</name>
<dbReference type="RefSeq" id="WP_140003988.1">
    <property type="nucleotide sequence ID" value="NZ_CP040946.1"/>
</dbReference>
<feature type="chain" id="PRO_5022875423" evidence="1">
    <location>
        <begin position="23"/>
        <end position="124"/>
    </location>
</feature>
<evidence type="ECO:0000313" key="2">
    <source>
        <dbReference type="EMBL" id="QDC44658.1"/>
    </source>
</evidence>
<evidence type="ECO:0000313" key="3">
    <source>
        <dbReference type="Proteomes" id="UP000311008"/>
    </source>
</evidence>
<dbReference type="Proteomes" id="UP000311008">
    <property type="component" value="Chromosome"/>
</dbReference>
<dbReference type="AlphaFoldDB" id="A0A5B8CTM7"/>
<evidence type="ECO:0000256" key="1">
    <source>
        <dbReference type="SAM" id="SignalP"/>
    </source>
</evidence>